<dbReference type="Pfam" id="PF01430">
    <property type="entry name" value="HSP33"/>
    <property type="match status" value="1"/>
</dbReference>
<dbReference type="EMBL" id="AWEZ01000069">
    <property type="protein sequence ID" value="ERL06218.1"/>
    <property type="molecule type" value="Genomic_DNA"/>
</dbReference>
<proteinExistence type="predicted"/>
<dbReference type="GO" id="GO:0051082">
    <property type="term" value="F:unfolded protein binding"/>
    <property type="evidence" value="ECO:0007669"/>
    <property type="project" value="InterPro"/>
</dbReference>
<gene>
    <name evidence="1" type="ORF">HMPREF1316_0704</name>
</gene>
<name>U2TJ38_9ACTN</name>
<dbReference type="AlphaFoldDB" id="U2TJ38"/>
<dbReference type="GO" id="GO:0006457">
    <property type="term" value="P:protein folding"/>
    <property type="evidence" value="ECO:0007669"/>
    <property type="project" value="InterPro"/>
</dbReference>
<dbReference type="Proteomes" id="UP000016638">
    <property type="component" value="Unassembled WGS sequence"/>
</dbReference>
<evidence type="ECO:0000313" key="2">
    <source>
        <dbReference type="Proteomes" id="UP000016638"/>
    </source>
</evidence>
<reference evidence="1 2" key="1">
    <citation type="submission" date="2013-08" db="EMBL/GenBank/DDBJ databases">
        <authorList>
            <person name="Durkin A.S."/>
            <person name="Haft D.R."/>
            <person name="McCorrison J."/>
            <person name="Torralba M."/>
            <person name="Gillis M."/>
            <person name="Haft D.H."/>
            <person name="Methe B."/>
            <person name="Sutton G."/>
            <person name="Nelson K.E."/>
        </authorList>
    </citation>
    <scope>NUCLEOTIDE SEQUENCE [LARGE SCALE GENOMIC DNA]</scope>
    <source>
        <strain evidence="1 2">F0195</strain>
    </source>
</reference>
<accession>U2TJ38</accession>
<dbReference type="InterPro" id="IPR016154">
    <property type="entry name" value="Heat_shock_Hsp33_C"/>
</dbReference>
<dbReference type="InterPro" id="IPR000397">
    <property type="entry name" value="Heat_shock_Hsp33"/>
</dbReference>
<dbReference type="Gene3D" id="3.90.1280.10">
    <property type="entry name" value="HSP33 redox switch-like"/>
    <property type="match status" value="1"/>
</dbReference>
<evidence type="ECO:0000313" key="1">
    <source>
        <dbReference type="EMBL" id="ERL06218.1"/>
    </source>
</evidence>
<comment type="caution">
    <text evidence="1">The sequence shown here is derived from an EMBL/GenBank/DDBJ whole genome shotgun (WGS) entry which is preliminary data.</text>
</comment>
<dbReference type="STRING" id="1125712.HMPREF1316_0704"/>
<organism evidence="1 2">
    <name type="scientific">Olsenella profusa F0195</name>
    <dbReference type="NCBI Taxonomy" id="1125712"/>
    <lineage>
        <taxon>Bacteria</taxon>
        <taxon>Bacillati</taxon>
        <taxon>Actinomycetota</taxon>
        <taxon>Coriobacteriia</taxon>
        <taxon>Coriobacteriales</taxon>
        <taxon>Atopobiaceae</taxon>
        <taxon>Olsenella</taxon>
    </lineage>
</organism>
<dbReference type="SUPFAM" id="SSF118352">
    <property type="entry name" value="HSP33 redox switch-like"/>
    <property type="match status" value="1"/>
</dbReference>
<sequence>MPAEFFCARGDARAGRAVMALGEAQHRDMIAKREPAEVYHHLCGNRFGFSPNGLATMLG</sequence>
<dbReference type="GO" id="GO:0005737">
    <property type="term" value="C:cytoplasm"/>
    <property type="evidence" value="ECO:0007669"/>
    <property type="project" value="InterPro"/>
</dbReference>
<dbReference type="eggNOG" id="COG1281">
    <property type="taxonomic scope" value="Bacteria"/>
</dbReference>
<dbReference type="OrthoDB" id="9793753at2"/>
<dbReference type="PATRIC" id="fig|1125712.3.peg.2362"/>
<protein>
    <submittedName>
        <fullName evidence="1">Chaperonin HslO-like protein</fullName>
    </submittedName>
</protein>
<keyword evidence="2" id="KW-1185">Reference proteome</keyword>